<keyword evidence="9" id="KW-1185">Reference proteome</keyword>
<dbReference type="GeneID" id="117655007"/>
<evidence type="ECO:0000256" key="6">
    <source>
        <dbReference type="ARBA" id="ARBA00023180"/>
    </source>
</evidence>
<accession>A0ABM3YVD9</accession>
<feature type="transmembrane region" description="Helical" evidence="7">
    <location>
        <begin position="270"/>
        <end position="288"/>
    </location>
</feature>
<feature type="transmembrane region" description="Helical" evidence="7">
    <location>
        <begin position="240"/>
        <end position="258"/>
    </location>
</feature>
<evidence type="ECO:0000256" key="7">
    <source>
        <dbReference type="SAM" id="Phobius"/>
    </source>
</evidence>
<dbReference type="PANTHER" id="PTHR10796">
    <property type="entry name" value="PATCHED-RELATED"/>
    <property type="match status" value="1"/>
</dbReference>
<organism evidence="9 10">
    <name type="scientific">Pantherophis guttatus</name>
    <name type="common">Corn snake</name>
    <name type="synonym">Elaphe guttata</name>
    <dbReference type="NCBI Taxonomy" id="94885"/>
    <lineage>
        <taxon>Eukaryota</taxon>
        <taxon>Metazoa</taxon>
        <taxon>Chordata</taxon>
        <taxon>Craniata</taxon>
        <taxon>Vertebrata</taxon>
        <taxon>Euteleostomi</taxon>
        <taxon>Lepidosauria</taxon>
        <taxon>Squamata</taxon>
        <taxon>Bifurcata</taxon>
        <taxon>Unidentata</taxon>
        <taxon>Episquamata</taxon>
        <taxon>Toxicofera</taxon>
        <taxon>Serpentes</taxon>
        <taxon>Colubroidea</taxon>
        <taxon>Colubridae</taxon>
        <taxon>Colubrinae</taxon>
        <taxon>Pantherophis</taxon>
    </lineage>
</organism>
<dbReference type="InterPro" id="IPR000731">
    <property type="entry name" value="SSD"/>
</dbReference>
<evidence type="ECO:0000256" key="5">
    <source>
        <dbReference type="ARBA" id="ARBA00023136"/>
    </source>
</evidence>
<dbReference type="InterPro" id="IPR003392">
    <property type="entry name" value="PTHD_SSD"/>
</dbReference>
<gene>
    <name evidence="10" type="primary">LOC117655007</name>
</gene>
<dbReference type="PROSITE" id="PS50156">
    <property type="entry name" value="SSD"/>
    <property type="match status" value="1"/>
</dbReference>
<dbReference type="Pfam" id="PF02460">
    <property type="entry name" value="Patched"/>
    <property type="match status" value="1"/>
</dbReference>
<keyword evidence="3 7" id="KW-0812">Transmembrane</keyword>
<comment type="subcellular location">
    <subcellularLocation>
        <location evidence="1">Membrane</location>
        <topology evidence="1">Multi-pass membrane protein</topology>
    </subcellularLocation>
</comment>
<proteinExistence type="inferred from homology"/>
<evidence type="ECO:0000313" key="9">
    <source>
        <dbReference type="Proteomes" id="UP001652622"/>
    </source>
</evidence>
<dbReference type="InterPro" id="IPR051697">
    <property type="entry name" value="Patched_domain-protein"/>
</dbReference>
<keyword evidence="6" id="KW-0325">Glycoprotein</keyword>
<dbReference type="Proteomes" id="UP001652622">
    <property type="component" value="Unplaced"/>
</dbReference>
<feature type="domain" description="SSD" evidence="8">
    <location>
        <begin position="271"/>
        <end position="340"/>
    </location>
</feature>
<evidence type="ECO:0000259" key="8">
    <source>
        <dbReference type="PROSITE" id="PS50156"/>
    </source>
</evidence>
<feature type="transmembrane region" description="Helical" evidence="7">
    <location>
        <begin position="31"/>
        <end position="51"/>
    </location>
</feature>
<keyword evidence="5 7" id="KW-0472">Membrane</keyword>
<protein>
    <submittedName>
        <fullName evidence="10">Patched domain-containing protein 3</fullName>
    </submittedName>
</protein>
<reference evidence="10" key="1">
    <citation type="submission" date="2025-08" db="UniProtKB">
        <authorList>
            <consortium name="RefSeq"/>
        </authorList>
    </citation>
    <scope>IDENTIFICATION</scope>
    <source>
        <tissue evidence="10">Blood</tissue>
    </source>
</reference>
<dbReference type="RefSeq" id="XP_060540091.1">
    <property type="nucleotide sequence ID" value="XM_060684108.1"/>
</dbReference>
<evidence type="ECO:0000256" key="1">
    <source>
        <dbReference type="ARBA" id="ARBA00004141"/>
    </source>
</evidence>
<evidence type="ECO:0000256" key="3">
    <source>
        <dbReference type="ARBA" id="ARBA00022692"/>
    </source>
</evidence>
<evidence type="ECO:0000256" key="2">
    <source>
        <dbReference type="ARBA" id="ARBA00005585"/>
    </source>
</evidence>
<keyword evidence="4 7" id="KW-1133">Transmembrane helix</keyword>
<evidence type="ECO:0000256" key="4">
    <source>
        <dbReference type="ARBA" id="ARBA00022989"/>
    </source>
</evidence>
<feature type="transmembrane region" description="Helical" evidence="7">
    <location>
        <begin position="300"/>
        <end position="326"/>
    </location>
</feature>
<evidence type="ECO:0000313" key="10">
    <source>
        <dbReference type="RefSeq" id="XP_060540091.1"/>
    </source>
</evidence>
<sequence length="414" mass="45302">MAIRSYRTDCLQEPLSRAVRALGASVGTHPWPYLLVPLVVSAALSIGFIFLPSRQPNDLEEQFTPIEGPAKMERSFVQNYFHTDDAHHFSPERLSTEGAYATLIAVTTRHDSVLTKAAFAELMKIDRAVRGIQAAGLSFDRLCARNNGYCLSPNPLLSLVHDNPAYIEVLLPNLTFPVFRDRVFLGFFVGGVTLGRGDEPARPLLAAQAVRLIYFLQEDNTTKREASTVWLEAFLERIPLMLGALNLTVLEVAYFTSLSRQNEFENLAKGVIPLVSIAYLLTIVFSIISCTRLDCVRTKLWVAFFGVFSAGLSVISSFGLLLLYGVPFVITAANSPFLILGHTNVRQDLPGQGLATCSSGSTCSSFGPSTVAPCQVIPPLAGLALPSQSLLTWPQKELVLMICSSWYPVGSIQK</sequence>
<comment type="similarity">
    <text evidence="2">Belongs to the patched family.</text>
</comment>
<name>A0ABM3YVD9_PANGU</name>
<dbReference type="PANTHER" id="PTHR10796:SF60">
    <property type="entry name" value="PATCHED DOMAIN-CONTAINING PROTEIN 3"/>
    <property type="match status" value="1"/>
</dbReference>